<dbReference type="CDD" id="cd00590">
    <property type="entry name" value="RRM_SF"/>
    <property type="match status" value="1"/>
</dbReference>
<dbReference type="GO" id="GO:0008380">
    <property type="term" value="P:RNA splicing"/>
    <property type="evidence" value="ECO:0007669"/>
    <property type="project" value="UniProtKB-KW"/>
</dbReference>
<evidence type="ECO:0000313" key="6">
    <source>
        <dbReference type="EMBL" id="KAF5764850.1"/>
    </source>
</evidence>
<dbReference type="Proteomes" id="UP000215914">
    <property type="component" value="Unassembled WGS sequence"/>
</dbReference>
<reference evidence="6" key="1">
    <citation type="journal article" date="2017" name="Nature">
        <title>The sunflower genome provides insights into oil metabolism, flowering and Asterid evolution.</title>
        <authorList>
            <person name="Badouin H."/>
            <person name="Gouzy J."/>
            <person name="Grassa C.J."/>
            <person name="Murat F."/>
            <person name="Staton S.E."/>
            <person name="Cottret L."/>
            <person name="Lelandais-Briere C."/>
            <person name="Owens G.L."/>
            <person name="Carrere S."/>
            <person name="Mayjonade B."/>
            <person name="Legrand L."/>
            <person name="Gill N."/>
            <person name="Kane N.C."/>
            <person name="Bowers J.E."/>
            <person name="Hubner S."/>
            <person name="Bellec A."/>
            <person name="Berard A."/>
            <person name="Berges H."/>
            <person name="Blanchet N."/>
            <person name="Boniface M.C."/>
            <person name="Brunel D."/>
            <person name="Catrice O."/>
            <person name="Chaidir N."/>
            <person name="Claudel C."/>
            <person name="Donnadieu C."/>
            <person name="Faraut T."/>
            <person name="Fievet G."/>
            <person name="Helmstetter N."/>
            <person name="King M."/>
            <person name="Knapp S.J."/>
            <person name="Lai Z."/>
            <person name="Le Paslier M.C."/>
            <person name="Lippi Y."/>
            <person name="Lorenzon L."/>
            <person name="Mandel J.R."/>
            <person name="Marage G."/>
            <person name="Marchand G."/>
            <person name="Marquand E."/>
            <person name="Bret-Mestries E."/>
            <person name="Morien E."/>
            <person name="Nambeesan S."/>
            <person name="Nguyen T."/>
            <person name="Pegot-Espagnet P."/>
            <person name="Pouilly N."/>
            <person name="Raftis F."/>
            <person name="Sallet E."/>
            <person name="Schiex T."/>
            <person name="Thomas J."/>
            <person name="Vandecasteele C."/>
            <person name="Vares D."/>
            <person name="Vear F."/>
            <person name="Vautrin S."/>
            <person name="Crespi M."/>
            <person name="Mangin B."/>
            <person name="Burke J.M."/>
            <person name="Salse J."/>
            <person name="Munos S."/>
            <person name="Vincourt P."/>
            <person name="Rieseberg L.H."/>
            <person name="Langlade N.B."/>
        </authorList>
    </citation>
    <scope>NUCLEOTIDE SEQUENCE</scope>
    <source>
        <tissue evidence="6">Leaves</tissue>
    </source>
</reference>
<keyword evidence="1" id="KW-0507">mRNA processing</keyword>
<evidence type="ECO:0000256" key="1">
    <source>
        <dbReference type="ARBA" id="ARBA00022664"/>
    </source>
</evidence>
<dbReference type="SUPFAM" id="SSF54928">
    <property type="entry name" value="RNA-binding domain, RBD"/>
    <property type="match status" value="1"/>
</dbReference>
<dbReference type="InterPro" id="IPR000504">
    <property type="entry name" value="RRM_dom"/>
</dbReference>
<dbReference type="PROSITE" id="PS50102">
    <property type="entry name" value="RRM"/>
    <property type="match status" value="1"/>
</dbReference>
<name>A0A9K3E0I4_HELAN</name>
<sequence length="318" mass="35837">MAGRWKGDATYNIYNDFRNGRPVTTFFVTNLPEGVTQSLLWTAFMPHGVVKDAYVAKKRDARGNFFGFVRIEGVREMEKALKGMNTIKIYDAKLAVSVARFGKHQKYNGQPSGYRPFEHQHKVNNVQPARVYIPKPVLNKGLFSEVVTGTRVDASCSKKTLVVEDRATLYPDHCIMRSVIGEVRNVKAFGSINYMLKASGFANCSVGYIGGLKVMIVFKDKKSAVEFVSMKKEIWEEALTSAVLWEGQQVDFERVACLKMVGMPLQLRDSKFFDRVGELFGNLVSSSEFSWHQVDNATGFSWVLTTVAKRIDEEVEVV</sequence>
<organism evidence="6 7">
    <name type="scientific">Helianthus annuus</name>
    <name type="common">Common sunflower</name>
    <dbReference type="NCBI Taxonomy" id="4232"/>
    <lineage>
        <taxon>Eukaryota</taxon>
        <taxon>Viridiplantae</taxon>
        <taxon>Streptophyta</taxon>
        <taxon>Embryophyta</taxon>
        <taxon>Tracheophyta</taxon>
        <taxon>Spermatophyta</taxon>
        <taxon>Magnoliopsida</taxon>
        <taxon>eudicotyledons</taxon>
        <taxon>Gunneridae</taxon>
        <taxon>Pentapetalae</taxon>
        <taxon>asterids</taxon>
        <taxon>campanulids</taxon>
        <taxon>Asterales</taxon>
        <taxon>Asteraceae</taxon>
        <taxon>Asteroideae</taxon>
        <taxon>Heliantheae alliance</taxon>
        <taxon>Heliantheae</taxon>
        <taxon>Helianthus</taxon>
    </lineage>
</organism>
<proteinExistence type="predicted"/>
<dbReference type="Gene3D" id="3.30.70.330">
    <property type="match status" value="1"/>
</dbReference>
<dbReference type="Pfam" id="PF00076">
    <property type="entry name" value="RRM_1"/>
    <property type="match status" value="1"/>
</dbReference>
<evidence type="ECO:0000256" key="4">
    <source>
        <dbReference type="PROSITE-ProRule" id="PRU00176"/>
    </source>
</evidence>
<keyword evidence="3" id="KW-0508">mRNA splicing</keyword>
<reference evidence="6" key="2">
    <citation type="submission" date="2020-06" db="EMBL/GenBank/DDBJ databases">
        <title>Helianthus annuus Genome sequencing and assembly Release 2.</title>
        <authorList>
            <person name="Gouzy J."/>
            <person name="Langlade N."/>
            <person name="Munos S."/>
        </authorList>
    </citation>
    <scope>NUCLEOTIDE SEQUENCE</scope>
    <source>
        <tissue evidence="6">Leaves</tissue>
    </source>
</reference>
<protein>
    <submittedName>
        <fullName evidence="6">RNA recognition motif domain, nucleotide-binding alpha-beta plait domain superfamily</fullName>
    </submittedName>
</protein>
<keyword evidence="7" id="KW-1185">Reference proteome</keyword>
<feature type="domain" description="RRM" evidence="5">
    <location>
        <begin position="24"/>
        <end position="101"/>
    </location>
</feature>
<keyword evidence="2" id="KW-0747">Spliceosome</keyword>
<accession>A0A9K3E0I4</accession>
<dbReference type="GO" id="GO:0005681">
    <property type="term" value="C:spliceosomal complex"/>
    <property type="evidence" value="ECO:0007669"/>
    <property type="project" value="UniProtKB-KW"/>
</dbReference>
<dbReference type="EMBL" id="MNCJ02000330">
    <property type="protein sequence ID" value="KAF5764850.1"/>
    <property type="molecule type" value="Genomic_DNA"/>
</dbReference>
<keyword evidence="4" id="KW-0694">RNA-binding</keyword>
<evidence type="ECO:0000259" key="5">
    <source>
        <dbReference type="PROSITE" id="PS50102"/>
    </source>
</evidence>
<evidence type="ECO:0000256" key="3">
    <source>
        <dbReference type="ARBA" id="ARBA00023187"/>
    </source>
</evidence>
<dbReference type="InterPro" id="IPR050907">
    <property type="entry name" value="SRSF"/>
</dbReference>
<evidence type="ECO:0000313" key="7">
    <source>
        <dbReference type="Proteomes" id="UP000215914"/>
    </source>
</evidence>
<comment type="caution">
    <text evidence="6">The sequence shown here is derived from an EMBL/GenBank/DDBJ whole genome shotgun (WGS) entry which is preliminary data.</text>
</comment>
<dbReference type="Gramene" id="mRNA:HanXRQr2_Chr15g0696821">
    <property type="protein sequence ID" value="CDS:HanXRQr2_Chr15g0696821.1"/>
    <property type="gene ID" value="HanXRQr2_Chr15g0696821"/>
</dbReference>
<dbReference type="GO" id="GO:0006397">
    <property type="term" value="P:mRNA processing"/>
    <property type="evidence" value="ECO:0007669"/>
    <property type="project" value="UniProtKB-KW"/>
</dbReference>
<dbReference type="PANTHER" id="PTHR23147">
    <property type="entry name" value="SERINE/ARGININE RICH SPLICING FACTOR"/>
    <property type="match status" value="1"/>
</dbReference>
<gene>
    <name evidence="6" type="ORF">HanXRQr2_Chr15g0696821</name>
</gene>
<dbReference type="InterPro" id="IPR012677">
    <property type="entry name" value="Nucleotide-bd_a/b_plait_sf"/>
</dbReference>
<dbReference type="InterPro" id="IPR035979">
    <property type="entry name" value="RBD_domain_sf"/>
</dbReference>
<dbReference type="AlphaFoldDB" id="A0A9K3E0I4"/>
<evidence type="ECO:0000256" key="2">
    <source>
        <dbReference type="ARBA" id="ARBA00022728"/>
    </source>
</evidence>
<dbReference type="SMART" id="SM00360">
    <property type="entry name" value="RRM"/>
    <property type="match status" value="1"/>
</dbReference>
<dbReference type="GO" id="GO:0003723">
    <property type="term" value="F:RNA binding"/>
    <property type="evidence" value="ECO:0007669"/>
    <property type="project" value="UniProtKB-UniRule"/>
</dbReference>